<reference evidence="2" key="1">
    <citation type="journal article" date="2022" name="bioRxiv">
        <title>Sequencing and chromosome-scale assembly of the giantPleurodeles waltlgenome.</title>
        <authorList>
            <person name="Brown T."/>
            <person name="Elewa A."/>
            <person name="Iarovenko S."/>
            <person name="Subramanian E."/>
            <person name="Araus A.J."/>
            <person name="Petzold A."/>
            <person name="Susuki M."/>
            <person name="Suzuki K.-i.T."/>
            <person name="Hayashi T."/>
            <person name="Toyoda A."/>
            <person name="Oliveira C."/>
            <person name="Osipova E."/>
            <person name="Leigh N.D."/>
            <person name="Simon A."/>
            <person name="Yun M.H."/>
        </authorList>
    </citation>
    <scope>NUCLEOTIDE SEQUENCE</scope>
    <source>
        <strain evidence="2">20211129_DDA</strain>
        <tissue evidence="2">Liver</tissue>
    </source>
</reference>
<evidence type="ECO:0000313" key="2">
    <source>
        <dbReference type="EMBL" id="KAJ1080927.1"/>
    </source>
</evidence>
<evidence type="ECO:0000313" key="3">
    <source>
        <dbReference type="Proteomes" id="UP001066276"/>
    </source>
</evidence>
<sequence>MPSASKTDWRGLLAPHRRGCVVTSAPRQPLRPQLPAPRERAAADLGGARCMERRPRPRRAGGCLNKDLPWAIPAQCGCHGALCQETASRFLHVPLP</sequence>
<comment type="caution">
    <text evidence="2">The sequence shown here is derived from an EMBL/GenBank/DDBJ whole genome shotgun (WGS) entry which is preliminary data.</text>
</comment>
<feature type="region of interest" description="Disordered" evidence="1">
    <location>
        <begin position="26"/>
        <end position="48"/>
    </location>
</feature>
<organism evidence="2 3">
    <name type="scientific">Pleurodeles waltl</name>
    <name type="common">Iberian ribbed newt</name>
    <dbReference type="NCBI Taxonomy" id="8319"/>
    <lineage>
        <taxon>Eukaryota</taxon>
        <taxon>Metazoa</taxon>
        <taxon>Chordata</taxon>
        <taxon>Craniata</taxon>
        <taxon>Vertebrata</taxon>
        <taxon>Euteleostomi</taxon>
        <taxon>Amphibia</taxon>
        <taxon>Batrachia</taxon>
        <taxon>Caudata</taxon>
        <taxon>Salamandroidea</taxon>
        <taxon>Salamandridae</taxon>
        <taxon>Pleurodelinae</taxon>
        <taxon>Pleurodeles</taxon>
    </lineage>
</organism>
<name>A0AAV7KS13_PLEWA</name>
<protein>
    <submittedName>
        <fullName evidence="2">Uncharacterized protein</fullName>
    </submittedName>
</protein>
<accession>A0AAV7KS13</accession>
<evidence type="ECO:0000256" key="1">
    <source>
        <dbReference type="SAM" id="MobiDB-lite"/>
    </source>
</evidence>
<gene>
    <name evidence="2" type="ORF">NDU88_001115</name>
</gene>
<dbReference type="Proteomes" id="UP001066276">
    <property type="component" value="Chromosome 12"/>
</dbReference>
<dbReference type="AlphaFoldDB" id="A0AAV7KS13"/>
<proteinExistence type="predicted"/>
<keyword evidence="3" id="KW-1185">Reference proteome</keyword>
<dbReference type="EMBL" id="JANPWB010000016">
    <property type="protein sequence ID" value="KAJ1080927.1"/>
    <property type="molecule type" value="Genomic_DNA"/>
</dbReference>